<dbReference type="PANTHER" id="PTHR30055">
    <property type="entry name" value="HTH-TYPE TRANSCRIPTIONAL REGULATOR RUTR"/>
    <property type="match status" value="1"/>
</dbReference>
<dbReference type="SUPFAM" id="SSF46689">
    <property type="entry name" value="Homeodomain-like"/>
    <property type="match status" value="1"/>
</dbReference>
<dbReference type="Pfam" id="PF00440">
    <property type="entry name" value="TetR_N"/>
    <property type="match status" value="1"/>
</dbReference>
<dbReference type="SUPFAM" id="SSF48498">
    <property type="entry name" value="Tetracyclin repressor-like, C-terminal domain"/>
    <property type="match status" value="1"/>
</dbReference>
<dbReference type="InterPro" id="IPR001647">
    <property type="entry name" value="HTH_TetR"/>
</dbReference>
<organism evidence="4 5">
    <name type="scientific">Alteromonas arenosi</name>
    <dbReference type="NCBI Taxonomy" id="3055817"/>
    <lineage>
        <taxon>Bacteria</taxon>
        <taxon>Pseudomonadati</taxon>
        <taxon>Pseudomonadota</taxon>
        <taxon>Gammaproteobacteria</taxon>
        <taxon>Alteromonadales</taxon>
        <taxon>Alteromonadaceae</taxon>
        <taxon>Alteromonas/Salinimonas group</taxon>
        <taxon>Alteromonas</taxon>
    </lineage>
</organism>
<gene>
    <name evidence="4" type="ORF">QTP81_08915</name>
</gene>
<dbReference type="RefSeq" id="WP_289365005.1">
    <property type="nucleotide sequence ID" value="NZ_JAUCBP010000007.1"/>
</dbReference>
<dbReference type="PRINTS" id="PR00455">
    <property type="entry name" value="HTHTETR"/>
</dbReference>
<dbReference type="Proteomes" id="UP001234343">
    <property type="component" value="Unassembled WGS sequence"/>
</dbReference>
<evidence type="ECO:0000259" key="3">
    <source>
        <dbReference type="PROSITE" id="PS50977"/>
    </source>
</evidence>
<dbReference type="EMBL" id="JAUCBP010000007">
    <property type="protein sequence ID" value="MDM7860716.1"/>
    <property type="molecule type" value="Genomic_DNA"/>
</dbReference>
<dbReference type="InterPro" id="IPR036271">
    <property type="entry name" value="Tet_transcr_reg_TetR-rel_C_sf"/>
</dbReference>
<name>A0ABT7SX26_9ALTE</name>
<evidence type="ECO:0000313" key="4">
    <source>
        <dbReference type="EMBL" id="MDM7860716.1"/>
    </source>
</evidence>
<dbReference type="Pfam" id="PF17939">
    <property type="entry name" value="TetR_C_30"/>
    <property type="match status" value="1"/>
</dbReference>
<proteinExistence type="predicted"/>
<evidence type="ECO:0000256" key="1">
    <source>
        <dbReference type="ARBA" id="ARBA00023125"/>
    </source>
</evidence>
<reference evidence="4 5" key="1">
    <citation type="submission" date="2023-06" db="EMBL/GenBank/DDBJ databases">
        <title>Alteromonas sp. ASW11-36 isolated from intertidal sand.</title>
        <authorList>
            <person name="Li Y."/>
        </authorList>
    </citation>
    <scope>NUCLEOTIDE SEQUENCE [LARGE SCALE GENOMIC DNA]</scope>
    <source>
        <strain evidence="4 5">ASW11-36</strain>
    </source>
</reference>
<accession>A0ABT7SX26</accession>
<comment type="caution">
    <text evidence="4">The sequence shown here is derived from an EMBL/GenBank/DDBJ whole genome shotgun (WGS) entry which is preliminary data.</text>
</comment>
<dbReference type="Gene3D" id="1.10.357.10">
    <property type="entry name" value="Tetracycline Repressor, domain 2"/>
    <property type="match status" value="1"/>
</dbReference>
<feature type="DNA-binding region" description="H-T-H motif" evidence="2">
    <location>
        <begin position="26"/>
        <end position="45"/>
    </location>
</feature>
<dbReference type="InterPro" id="IPR023772">
    <property type="entry name" value="DNA-bd_HTH_TetR-type_CS"/>
</dbReference>
<evidence type="ECO:0000256" key="2">
    <source>
        <dbReference type="PROSITE-ProRule" id="PRU00335"/>
    </source>
</evidence>
<dbReference type="PANTHER" id="PTHR30055:SF235">
    <property type="entry name" value="TRANSCRIPTIONAL REGULATORY PROTEIN"/>
    <property type="match status" value="1"/>
</dbReference>
<dbReference type="InterPro" id="IPR041586">
    <property type="entry name" value="PsrA_TetR_C"/>
</dbReference>
<feature type="domain" description="HTH tetR-type" evidence="3">
    <location>
        <begin position="3"/>
        <end position="63"/>
    </location>
</feature>
<evidence type="ECO:0000313" key="5">
    <source>
        <dbReference type="Proteomes" id="UP001234343"/>
    </source>
</evidence>
<dbReference type="InterPro" id="IPR009057">
    <property type="entry name" value="Homeodomain-like_sf"/>
</dbReference>
<keyword evidence="1 2" id="KW-0238">DNA-binding</keyword>
<protein>
    <submittedName>
        <fullName evidence="4">TetR family transcriptional regulator</fullName>
    </submittedName>
</protein>
<dbReference type="InterPro" id="IPR050109">
    <property type="entry name" value="HTH-type_TetR-like_transc_reg"/>
</dbReference>
<dbReference type="PROSITE" id="PS50977">
    <property type="entry name" value="HTH_TETR_2"/>
    <property type="match status" value="1"/>
</dbReference>
<sequence>MSKSTKTRILASAETLFAEQGFTHTSMRMITRHANVNLAAVNYHFGNKKNLIQAVFKEYFEHTIPTAQEYLAVLESAPQVTVDAVINCIVEPLLHLEKLKPNGAALFIQLLGHGYTDAQGHLRGFIMGNYGDTIQRLMTLFKTSLPHISDVDLFWRLHFALGSFVFSMSSSSALADIAQADFQQSVELKELTQQLAQFVTAGIKQG</sequence>
<keyword evidence="5" id="KW-1185">Reference proteome</keyword>
<dbReference type="PROSITE" id="PS01081">
    <property type="entry name" value="HTH_TETR_1"/>
    <property type="match status" value="1"/>
</dbReference>